<comment type="similarity">
    <text evidence="1">Belongs to the AHA1 family.</text>
</comment>
<dbReference type="InterPro" id="IPR023393">
    <property type="entry name" value="START-like_dom_sf"/>
</dbReference>
<reference evidence="3 4" key="1">
    <citation type="journal article" date="2011" name="Stand. Genomic Sci.">
        <title>Complete genome sequence of Parvibaculum lavamentivorans type strain (DS-1(T)).</title>
        <authorList>
            <person name="Schleheck D."/>
            <person name="Weiss M."/>
            <person name="Pitluck S."/>
            <person name="Bruce D."/>
            <person name="Land M.L."/>
            <person name="Han S."/>
            <person name="Saunders E."/>
            <person name="Tapia R."/>
            <person name="Detter C."/>
            <person name="Brettin T."/>
            <person name="Han J."/>
            <person name="Woyke T."/>
            <person name="Goodwin L."/>
            <person name="Pennacchio L."/>
            <person name="Nolan M."/>
            <person name="Cook A.M."/>
            <person name="Kjelleberg S."/>
            <person name="Thomas T."/>
        </authorList>
    </citation>
    <scope>NUCLEOTIDE SEQUENCE [LARGE SCALE GENOMIC DNA]</scope>
    <source>
        <strain evidence="4">DS-1 / DSM 13023 / NCIMB 13966</strain>
    </source>
</reference>
<dbReference type="eggNOG" id="COG3832">
    <property type="taxonomic scope" value="Bacteria"/>
</dbReference>
<proteinExistence type="inferred from homology"/>
<dbReference type="STRING" id="402881.Plav_3201"/>
<dbReference type="EMBL" id="CP000774">
    <property type="protein sequence ID" value="ABS64807.1"/>
    <property type="molecule type" value="Genomic_DNA"/>
</dbReference>
<evidence type="ECO:0000259" key="2">
    <source>
        <dbReference type="Pfam" id="PF08327"/>
    </source>
</evidence>
<sequence>MTAARTGGTLNLLVKLPVTSASDVMTASPQEQPSAGAETGSKPSLMMRRKFNAPRDKVYAAWTDPAQLMQWFGPENVTMAEATCDVRVGGHFHVVMIEDNGERHEVNGVYKEVVPGEKLVFSWAWYTTPDRESQVTVRFKDEGEATMLTLIHEQLFDEAAKAGHTHGWTGSLEKLEAFLG</sequence>
<name>A7HY24_PARL1</name>
<dbReference type="HOGENOM" id="CLU_108923_6_3_5"/>
<dbReference type="CDD" id="cd07814">
    <property type="entry name" value="SRPBCC_CalC_Aha1-like"/>
    <property type="match status" value="1"/>
</dbReference>
<dbReference type="InterPro" id="IPR013538">
    <property type="entry name" value="ASHA1/2-like_C"/>
</dbReference>
<gene>
    <name evidence="3" type="ordered locus">Plav_3201</name>
</gene>
<evidence type="ECO:0000256" key="1">
    <source>
        <dbReference type="ARBA" id="ARBA00006817"/>
    </source>
</evidence>
<dbReference type="Gene3D" id="3.30.530.20">
    <property type="match status" value="1"/>
</dbReference>
<evidence type="ECO:0000313" key="3">
    <source>
        <dbReference type="EMBL" id="ABS64807.1"/>
    </source>
</evidence>
<protein>
    <submittedName>
        <fullName evidence="3">Activator of Hsp90 ATPase 1 family protein</fullName>
    </submittedName>
</protein>
<dbReference type="AlphaFoldDB" id="A7HY24"/>
<dbReference type="Proteomes" id="UP000006377">
    <property type="component" value="Chromosome"/>
</dbReference>
<dbReference type="KEGG" id="pla:Plav_3201"/>
<dbReference type="SUPFAM" id="SSF55961">
    <property type="entry name" value="Bet v1-like"/>
    <property type="match status" value="1"/>
</dbReference>
<keyword evidence="4" id="KW-1185">Reference proteome</keyword>
<dbReference type="Pfam" id="PF08327">
    <property type="entry name" value="AHSA1"/>
    <property type="match status" value="1"/>
</dbReference>
<accession>A7HY24</accession>
<evidence type="ECO:0000313" key="4">
    <source>
        <dbReference type="Proteomes" id="UP000006377"/>
    </source>
</evidence>
<organism evidence="3 4">
    <name type="scientific">Parvibaculum lavamentivorans (strain DS-1 / DSM 13023 / NCIMB 13966)</name>
    <dbReference type="NCBI Taxonomy" id="402881"/>
    <lineage>
        <taxon>Bacteria</taxon>
        <taxon>Pseudomonadati</taxon>
        <taxon>Pseudomonadota</taxon>
        <taxon>Alphaproteobacteria</taxon>
        <taxon>Hyphomicrobiales</taxon>
        <taxon>Parvibaculaceae</taxon>
        <taxon>Parvibaculum</taxon>
    </lineage>
</organism>
<feature type="domain" description="Activator of Hsp90 ATPase homologue 1/2-like C-terminal" evidence="2">
    <location>
        <begin position="52"/>
        <end position="179"/>
    </location>
</feature>